<dbReference type="Gene3D" id="3.40.50.300">
    <property type="entry name" value="P-loop containing nucleotide triphosphate hydrolases"/>
    <property type="match status" value="1"/>
</dbReference>
<feature type="binding site" evidence="5">
    <location>
        <position position="133"/>
    </location>
    <ligand>
        <name>Zn(2+)</name>
        <dbReference type="ChEBI" id="CHEBI:29105"/>
        <note>structural</note>
    </ligand>
</feature>
<feature type="binding site" evidence="5">
    <location>
        <begin position="85"/>
        <end position="88"/>
    </location>
    <ligand>
        <name>AMP</name>
        <dbReference type="ChEBI" id="CHEBI:456215"/>
    </ligand>
</feature>
<dbReference type="STRING" id="561720.SAMN06275492_10574"/>
<comment type="similarity">
    <text evidence="5 6">Belongs to the adenylate kinase family.</text>
</comment>
<keyword evidence="10" id="KW-1185">Reference proteome</keyword>
<evidence type="ECO:0000256" key="5">
    <source>
        <dbReference type="HAMAP-Rule" id="MF_00235"/>
    </source>
</evidence>
<feature type="binding site" evidence="5">
    <location>
        <position position="130"/>
    </location>
    <ligand>
        <name>Zn(2+)</name>
        <dbReference type="ChEBI" id="CHEBI:29105"/>
        <note>structural</note>
    </ligand>
</feature>
<dbReference type="HAMAP" id="MF_00235">
    <property type="entry name" value="Adenylate_kinase_Adk"/>
    <property type="match status" value="1"/>
</dbReference>
<comment type="domain">
    <text evidence="5">Consists of three domains, a large central CORE domain and two small peripheral domains, NMPbind and LID, which undergo movements during catalysis. The LID domain closes over the site of phosphoryl transfer upon ATP binding. Assembling and dissambling the active center during each catalytic cycle provides an effective means to prevent ATP hydrolysis. Some bacteria have evolved a zinc-coordinating structure that stabilizes the LID domain.</text>
</comment>
<dbReference type="InterPro" id="IPR006259">
    <property type="entry name" value="Adenyl_kin_sub"/>
</dbReference>
<comment type="subcellular location">
    <subcellularLocation>
        <location evidence="5 7">Cytoplasm</location>
    </subcellularLocation>
</comment>
<evidence type="ECO:0000313" key="10">
    <source>
        <dbReference type="Proteomes" id="UP000193355"/>
    </source>
</evidence>
<evidence type="ECO:0000256" key="6">
    <source>
        <dbReference type="RuleBase" id="RU003330"/>
    </source>
</evidence>
<dbReference type="PRINTS" id="PR00094">
    <property type="entry name" value="ADENYLTKNASE"/>
</dbReference>
<feature type="region of interest" description="LID" evidence="5">
    <location>
        <begin position="126"/>
        <end position="163"/>
    </location>
</feature>
<dbReference type="GO" id="GO:0044209">
    <property type="term" value="P:AMP salvage"/>
    <property type="evidence" value="ECO:0007669"/>
    <property type="project" value="UniProtKB-UniRule"/>
</dbReference>
<feature type="binding site" evidence="5">
    <location>
        <position position="150"/>
    </location>
    <ligand>
        <name>Zn(2+)</name>
        <dbReference type="ChEBI" id="CHEBI:29105"/>
        <note>structural</note>
    </ligand>
</feature>
<evidence type="ECO:0000256" key="4">
    <source>
        <dbReference type="ARBA" id="ARBA00022777"/>
    </source>
</evidence>
<dbReference type="AlphaFoldDB" id="A0A1X7IUN9"/>
<dbReference type="GO" id="GO:0005524">
    <property type="term" value="F:ATP binding"/>
    <property type="evidence" value="ECO:0007669"/>
    <property type="project" value="UniProtKB-UniRule"/>
</dbReference>
<evidence type="ECO:0000256" key="2">
    <source>
        <dbReference type="ARBA" id="ARBA00022727"/>
    </source>
</evidence>
<name>A0A1X7IUN9_9BACT</name>
<keyword evidence="5" id="KW-0862">Zinc</keyword>
<dbReference type="PROSITE" id="PS00113">
    <property type="entry name" value="ADENYLATE_KINASE"/>
    <property type="match status" value="1"/>
</dbReference>
<feature type="binding site" evidence="5">
    <location>
        <begin position="57"/>
        <end position="59"/>
    </location>
    <ligand>
        <name>AMP</name>
        <dbReference type="ChEBI" id="CHEBI:456215"/>
    </ligand>
</feature>
<feature type="binding site" evidence="5">
    <location>
        <begin position="136"/>
        <end position="137"/>
    </location>
    <ligand>
        <name>ATP</name>
        <dbReference type="ChEBI" id="CHEBI:30616"/>
    </ligand>
</feature>
<feature type="binding site" evidence="5">
    <location>
        <position position="36"/>
    </location>
    <ligand>
        <name>AMP</name>
        <dbReference type="ChEBI" id="CHEBI:456215"/>
    </ligand>
</feature>
<feature type="binding site" evidence="5">
    <location>
        <position position="171"/>
    </location>
    <ligand>
        <name>AMP</name>
        <dbReference type="ChEBI" id="CHEBI:456215"/>
    </ligand>
</feature>
<accession>A0A1X7IUN9</accession>
<keyword evidence="2 5" id="KW-0545">Nucleotide biosynthesis</keyword>
<dbReference type="GO" id="GO:0004017">
    <property type="term" value="F:AMP kinase activity"/>
    <property type="evidence" value="ECO:0007669"/>
    <property type="project" value="UniProtKB-UniRule"/>
</dbReference>
<dbReference type="NCBIfam" id="NF001380">
    <property type="entry name" value="PRK00279.1-2"/>
    <property type="match status" value="1"/>
</dbReference>
<evidence type="ECO:0000313" key="9">
    <source>
        <dbReference type="EMBL" id="SMG18925.1"/>
    </source>
</evidence>
<feature type="binding site" evidence="5">
    <location>
        <position position="153"/>
    </location>
    <ligand>
        <name>Zn(2+)</name>
        <dbReference type="ChEBI" id="CHEBI:29105"/>
        <note>structural</note>
    </ligand>
</feature>
<feature type="binding site" evidence="5">
    <location>
        <begin position="10"/>
        <end position="15"/>
    </location>
    <ligand>
        <name>ATP</name>
        <dbReference type="ChEBI" id="CHEBI:30616"/>
    </ligand>
</feature>
<dbReference type="RefSeq" id="WP_085543973.1">
    <property type="nucleotide sequence ID" value="NZ_FXBB01000005.1"/>
</dbReference>
<dbReference type="Pfam" id="PF00406">
    <property type="entry name" value="ADK"/>
    <property type="match status" value="1"/>
</dbReference>
<comment type="pathway">
    <text evidence="5">Purine metabolism; AMP biosynthesis via salvage pathway; AMP from ADP: step 1/1.</text>
</comment>
<dbReference type="FunFam" id="3.40.50.300:FF:000106">
    <property type="entry name" value="Adenylate kinase mitochondrial"/>
    <property type="match status" value="1"/>
</dbReference>
<dbReference type="CDD" id="cd01428">
    <property type="entry name" value="ADK"/>
    <property type="match status" value="1"/>
</dbReference>
<reference evidence="10" key="1">
    <citation type="submission" date="2017-04" db="EMBL/GenBank/DDBJ databases">
        <authorList>
            <person name="Varghese N."/>
            <person name="Submissions S."/>
        </authorList>
    </citation>
    <scope>NUCLEOTIDE SEQUENCE [LARGE SCALE GENOMIC DNA]</scope>
    <source>
        <strain evidence="10">USBA 82</strain>
    </source>
</reference>
<dbReference type="PANTHER" id="PTHR23359">
    <property type="entry name" value="NUCLEOTIDE KINASE"/>
    <property type="match status" value="1"/>
</dbReference>
<feature type="binding site" evidence="5">
    <location>
        <position position="160"/>
    </location>
    <ligand>
        <name>AMP</name>
        <dbReference type="ChEBI" id="CHEBI:456215"/>
    </ligand>
</feature>
<dbReference type="GO" id="GO:0005737">
    <property type="term" value="C:cytoplasm"/>
    <property type="evidence" value="ECO:0007669"/>
    <property type="project" value="UniProtKB-SubCell"/>
</dbReference>
<dbReference type="GO" id="GO:0008270">
    <property type="term" value="F:zinc ion binding"/>
    <property type="evidence" value="ECO:0007669"/>
    <property type="project" value="UniProtKB-UniRule"/>
</dbReference>
<gene>
    <name evidence="5" type="primary">adk</name>
    <name evidence="9" type="ORF">SAMN06275492_10574</name>
</gene>
<protein>
    <recommendedName>
        <fullName evidence="5 7">Adenylate kinase</fullName>
        <shortName evidence="5">AK</shortName>
        <ecNumber evidence="5 7">2.7.4.3</ecNumber>
    </recommendedName>
    <alternativeName>
        <fullName evidence="5">ATP-AMP transphosphorylase</fullName>
    </alternativeName>
    <alternativeName>
        <fullName evidence="5">ATP:AMP phosphotransferase</fullName>
    </alternativeName>
    <alternativeName>
        <fullName evidence="5">Adenylate monophosphate kinase</fullName>
    </alternativeName>
</protein>
<feature type="domain" description="Adenylate kinase active site lid" evidence="8">
    <location>
        <begin position="127"/>
        <end position="162"/>
    </location>
</feature>
<feature type="region of interest" description="NMP" evidence="5">
    <location>
        <begin position="30"/>
        <end position="59"/>
    </location>
</feature>
<dbReference type="InterPro" id="IPR000850">
    <property type="entry name" value="Adenylat/UMP-CMP_kin"/>
</dbReference>
<comment type="catalytic activity">
    <reaction evidence="5 7">
        <text>AMP + ATP = 2 ADP</text>
        <dbReference type="Rhea" id="RHEA:12973"/>
        <dbReference type="ChEBI" id="CHEBI:30616"/>
        <dbReference type="ChEBI" id="CHEBI:456215"/>
        <dbReference type="ChEBI" id="CHEBI:456216"/>
        <dbReference type="EC" id="2.7.4.3"/>
    </reaction>
</comment>
<feature type="binding site" evidence="5">
    <location>
        <position position="127"/>
    </location>
    <ligand>
        <name>ATP</name>
        <dbReference type="ChEBI" id="CHEBI:30616"/>
    </ligand>
</feature>
<dbReference type="EMBL" id="FXBB01000005">
    <property type="protein sequence ID" value="SMG18925.1"/>
    <property type="molecule type" value="Genomic_DNA"/>
</dbReference>
<comment type="function">
    <text evidence="5">Catalyzes the reversible transfer of the terminal phosphate group between ATP and AMP. Plays an important role in cellular energy homeostasis and in adenine nucleotide metabolism.</text>
</comment>
<dbReference type="Pfam" id="PF05191">
    <property type="entry name" value="ADK_lid"/>
    <property type="match status" value="1"/>
</dbReference>
<dbReference type="InterPro" id="IPR033690">
    <property type="entry name" value="Adenylat_kinase_CS"/>
</dbReference>
<dbReference type="NCBIfam" id="TIGR01351">
    <property type="entry name" value="adk"/>
    <property type="match status" value="1"/>
</dbReference>
<evidence type="ECO:0000256" key="7">
    <source>
        <dbReference type="RuleBase" id="RU003331"/>
    </source>
</evidence>
<dbReference type="EC" id="2.7.4.3" evidence="5 7"/>
<keyword evidence="1 5" id="KW-0808">Transferase</keyword>
<dbReference type="InterPro" id="IPR027417">
    <property type="entry name" value="P-loop_NTPase"/>
</dbReference>
<organism evidence="9 10">
    <name type="scientific">Dethiosulfovibrio salsuginis</name>
    <dbReference type="NCBI Taxonomy" id="561720"/>
    <lineage>
        <taxon>Bacteria</taxon>
        <taxon>Thermotogati</taxon>
        <taxon>Synergistota</taxon>
        <taxon>Synergistia</taxon>
        <taxon>Synergistales</taxon>
        <taxon>Dethiosulfovibrionaceae</taxon>
        <taxon>Dethiosulfovibrio</taxon>
    </lineage>
</organism>
<keyword evidence="4 5" id="KW-0418">Kinase</keyword>
<dbReference type="Proteomes" id="UP000193355">
    <property type="component" value="Unassembled WGS sequence"/>
</dbReference>
<dbReference type="InterPro" id="IPR007862">
    <property type="entry name" value="Adenylate_kinase_lid-dom"/>
</dbReference>
<comment type="subunit">
    <text evidence="5 7">Monomer.</text>
</comment>
<feature type="binding site" evidence="5">
    <location>
        <position position="199"/>
    </location>
    <ligand>
        <name>ATP</name>
        <dbReference type="ChEBI" id="CHEBI:30616"/>
    </ligand>
</feature>
<feature type="binding site" evidence="5">
    <location>
        <position position="31"/>
    </location>
    <ligand>
        <name>AMP</name>
        <dbReference type="ChEBI" id="CHEBI:456215"/>
    </ligand>
</feature>
<keyword evidence="5 7" id="KW-0067">ATP-binding</keyword>
<evidence type="ECO:0000259" key="8">
    <source>
        <dbReference type="Pfam" id="PF05191"/>
    </source>
</evidence>
<keyword evidence="3 5" id="KW-0547">Nucleotide-binding</keyword>
<dbReference type="SUPFAM" id="SSF52540">
    <property type="entry name" value="P-loop containing nucleoside triphosphate hydrolases"/>
    <property type="match status" value="1"/>
</dbReference>
<keyword evidence="5" id="KW-0963">Cytoplasm</keyword>
<evidence type="ECO:0000256" key="1">
    <source>
        <dbReference type="ARBA" id="ARBA00022679"/>
    </source>
</evidence>
<dbReference type="UniPathway" id="UPA00588">
    <property type="reaction ID" value="UER00649"/>
</dbReference>
<dbReference type="NCBIfam" id="NF011100">
    <property type="entry name" value="PRK14527.1"/>
    <property type="match status" value="1"/>
</dbReference>
<evidence type="ECO:0000256" key="3">
    <source>
        <dbReference type="ARBA" id="ARBA00022741"/>
    </source>
</evidence>
<dbReference type="OrthoDB" id="9805030at2"/>
<proteinExistence type="inferred from homology"/>
<sequence>MRIILIGPPGAGKGTQAEKIVERHGVAHISTGDILRANVKAGTELGVKAKGYMDSGKLVPDDLIIEMVESRLQEKDCEKGFLLDGFPRTVPQAEALDQLLTRLNIALDGVILLDVDDETVVNRLSGRRMCRGCGKIFNVSYKPSSKGDICDSCDGQLYQRDDDHESVIRNRLEVYHEQTAPLVTYYLAREQLFKVDAVKGDDVPDKIDAIVGRS</sequence>
<keyword evidence="5" id="KW-0479">Metal-binding</keyword>
<dbReference type="NCBIfam" id="NF001381">
    <property type="entry name" value="PRK00279.1-3"/>
    <property type="match status" value="1"/>
</dbReference>
<feature type="binding site" evidence="5">
    <location>
        <position position="92"/>
    </location>
    <ligand>
        <name>AMP</name>
        <dbReference type="ChEBI" id="CHEBI:456215"/>
    </ligand>
</feature>